<proteinExistence type="predicted"/>
<dbReference type="Gene3D" id="1.10.357.10">
    <property type="entry name" value="Tetracycline Repressor, domain 2"/>
    <property type="match status" value="1"/>
</dbReference>
<reference evidence="4 5" key="1">
    <citation type="submission" date="2020-07" db="EMBL/GenBank/DDBJ databases">
        <title>Characterization and genome sequencing of isolate MD1, a novel member within the family Lachnospiraceae.</title>
        <authorList>
            <person name="Rettenmaier R."/>
            <person name="Di Bello L."/>
            <person name="Zinser C."/>
            <person name="Scheitz K."/>
            <person name="Liebl W."/>
            <person name="Zverlov V."/>
        </authorList>
    </citation>
    <scope>NUCLEOTIDE SEQUENCE [LARGE SCALE GENOMIC DNA]</scope>
    <source>
        <strain evidence="4 5">MD1</strain>
    </source>
</reference>
<dbReference type="RefSeq" id="WP_228353989.1">
    <property type="nucleotide sequence ID" value="NZ_JACEGA010000001.1"/>
</dbReference>
<evidence type="ECO:0000256" key="2">
    <source>
        <dbReference type="PROSITE-ProRule" id="PRU00335"/>
    </source>
</evidence>
<dbReference type="Pfam" id="PF00440">
    <property type="entry name" value="TetR_N"/>
    <property type="match status" value="1"/>
</dbReference>
<name>A0A839K5S2_9FIRM</name>
<dbReference type="SUPFAM" id="SSF46689">
    <property type="entry name" value="Homeodomain-like"/>
    <property type="match status" value="1"/>
</dbReference>
<protein>
    <submittedName>
        <fullName evidence="4">TetR family transcriptional regulator</fullName>
    </submittedName>
</protein>
<feature type="domain" description="HTH tetR-type" evidence="3">
    <location>
        <begin position="5"/>
        <end position="67"/>
    </location>
</feature>
<evidence type="ECO:0000256" key="1">
    <source>
        <dbReference type="ARBA" id="ARBA00023125"/>
    </source>
</evidence>
<dbReference type="InterPro" id="IPR001647">
    <property type="entry name" value="HTH_TetR"/>
</dbReference>
<evidence type="ECO:0000259" key="3">
    <source>
        <dbReference type="PROSITE" id="PS50977"/>
    </source>
</evidence>
<dbReference type="Proteomes" id="UP000574276">
    <property type="component" value="Unassembled WGS sequence"/>
</dbReference>
<evidence type="ECO:0000313" key="4">
    <source>
        <dbReference type="EMBL" id="MBB2184409.1"/>
    </source>
</evidence>
<dbReference type="PROSITE" id="PS50977">
    <property type="entry name" value="HTH_TETR_2"/>
    <property type="match status" value="1"/>
</dbReference>
<dbReference type="PANTHER" id="PTHR43479:SF11">
    <property type="entry name" value="ACREF_ENVCD OPERON REPRESSOR-RELATED"/>
    <property type="match status" value="1"/>
</dbReference>
<dbReference type="InterPro" id="IPR050624">
    <property type="entry name" value="HTH-type_Tx_Regulator"/>
</dbReference>
<accession>A0A839K5S2</accession>
<keyword evidence="1 2" id="KW-0238">DNA-binding</keyword>
<dbReference type="InterPro" id="IPR009057">
    <property type="entry name" value="Homeodomain-like_sf"/>
</dbReference>
<dbReference type="GO" id="GO:0003677">
    <property type="term" value="F:DNA binding"/>
    <property type="evidence" value="ECO:0007669"/>
    <property type="project" value="UniProtKB-UniRule"/>
</dbReference>
<dbReference type="AlphaFoldDB" id="A0A839K5S2"/>
<gene>
    <name evidence="4" type="ORF">H0486_16130</name>
</gene>
<evidence type="ECO:0000313" key="5">
    <source>
        <dbReference type="Proteomes" id="UP000574276"/>
    </source>
</evidence>
<dbReference type="EMBL" id="JACEGA010000001">
    <property type="protein sequence ID" value="MBB2184409.1"/>
    <property type="molecule type" value="Genomic_DNA"/>
</dbReference>
<sequence>MKKSEQAKENIISVTTSLIQESNGNLDEITIRKIAQEAGVGIGLINYHFQSKEQLVELCVQRIISSVIHTFRPELLKDLQPIDRLKTVSKLVADFLMDNPEVSRISILGDHANPGIEDNTMKTVSGFLHVLTGSDIAESKQKMLLFTMTSILQAAFLRKEISKECFGVNFYDKTERDFFIDDMIERLLEDS</sequence>
<feature type="DNA-binding region" description="H-T-H motif" evidence="2">
    <location>
        <begin position="30"/>
        <end position="49"/>
    </location>
</feature>
<organism evidence="4 5">
    <name type="scientific">Variimorphobacter saccharofermentans</name>
    <dbReference type="NCBI Taxonomy" id="2755051"/>
    <lineage>
        <taxon>Bacteria</taxon>
        <taxon>Bacillati</taxon>
        <taxon>Bacillota</taxon>
        <taxon>Clostridia</taxon>
        <taxon>Lachnospirales</taxon>
        <taxon>Lachnospiraceae</taxon>
        <taxon>Variimorphobacter</taxon>
    </lineage>
</organism>
<comment type="caution">
    <text evidence="4">The sequence shown here is derived from an EMBL/GenBank/DDBJ whole genome shotgun (WGS) entry which is preliminary data.</text>
</comment>
<keyword evidence="5" id="KW-1185">Reference proteome</keyword>
<dbReference type="PANTHER" id="PTHR43479">
    <property type="entry name" value="ACREF/ENVCD OPERON REPRESSOR-RELATED"/>
    <property type="match status" value="1"/>
</dbReference>